<protein>
    <recommendedName>
        <fullName evidence="14">Sodium/proline symporter</fullName>
    </recommendedName>
    <alternativeName>
        <fullName evidence="14">Proline permease</fullName>
    </alternativeName>
</protein>
<evidence type="ECO:0000256" key="14">
    <source>
        <dbReference type="RuleBase" id="RU366012"/>
    </source>
</evidence>
<dbReference type="PANTHER" id="PTHR48086">
    <property type="entry name" value="SODIUM/PROLINE SYMPORTER-RELATED"/>
    <property type="match status" value="1"/>
</dbReference>
<feature type="transmembrane region" description="Helical" evidence="14">
    <location>
        <begin position="123"/>
        <end position="144"/>
    </location>
</feature>
<comment type="subcellular location">
    <subcellularLocation>
        <location evidence="1 14">Cell membrane</location>
        <topology evidence="1 14">Multi-pass membrane protein</topology>
    </subcellularLocation>
</comment>
<feature type="transmembrane region" description="Helical" evidence="14">
    <location>
        <begin position="367"/>
        <end position="388"/>
    </location>
</feature>
<evidence type="ECO:0000256" key="10">
    <source>
        <dbReference type="ARBA" id="ARBA00023136"/>
    </source>
</evidence>
<evidence type="ECO:0000256" key="1">
    <source>
        <dbReference type="ARBA" id="ARBA00004651"/>
    </source>
</evidence>
<evidence type="ECO:0000256" key="7">
    <source>
        <dbReference type="ARBA" id="ARBA00022989"/>
    </source>
</evidence>
<dbReference type="PROSITE" id="PS50283">
    <property type="entry name" value="NA_SOLUT_SYMP_3"/>
    <property type="match status" value="1"/>
</dbReference>
<keyword evidence="11 14" id="KW-0739">Sodium transport</keyword>
<comment type="similarity">
    <text evidence="2 13">Belongs to the sodium:solute symporter (SSF) (TC 2.A.21) family.</text>
</comment>
<evidence type="ECO:0000256" key="6">
    <source>
        <dbReference type="ARBA" id="ARBA00022847"/>
    </source>
</evidence>
<dbReference type="InterPro" id="IPR038377">
    <property type="entry name" value="Na/Glc_symporter_sf"/>
</dbReference>
<dbReference type="Pfam" id="PF00474">
    <property type="entry name" value="SSF"/>
    <property type="match status" value="1"/>
</dbReference>
<keyword evidence="3 14" id="KW-0813">Transport</keyword>
<feature type="transmembrane region" description="Helical" evidence="14">
    <location>
        <begin position="188"/>
        <end position="207"/>
    </location>
</feature>
<dbReference type="EMBL" id="CCRF01000072">
    <property type="protein sequence ID" value="CEE02451.1"/>
    <property type="molecule type" value="Genomic_DNA"/>
</dbReference>
<name>A0A090IWJ3_9BACI</name>
<proteinExistence type="inferred from homology"/>
<dbReference type="AlphaFoldDB" id="A0A090IWJ3"/>
<dbReference type="RefSeq" id="WP_034771930.1">
    <property type="nucleotide sequence ID" value="NZ_CCRF01000072.1"/>
</dbReference>
<evidence type="ECO:0000256" key="5">
    <source>
        <dbReference type="ARBA" id="ARBA00022692"/>
    </source>
</evidence>
<gene>
    <name evidence="15" type="ORF">BT1A1_2633</name>
</gene>
<dbReference type="InterPro" id="IPR001734">
    <property type="entry name" value="Na/solute_symporter"/>
</dbReference>
<feature type="transmembrane region" description="Helical" evidence="14">
    <location>
        <begin position="449"/>
        <end position="470"/>
    </location>
</feature>
<feature type="transmembrane region" description="Helical" evidence="14">
    <location>
        <begin position="227"/>
        <end position="252"/>
    </location>
</feature>
<feature type="transmembrane region" description="Helical" evidence="14">
    <location>
        <begin position="318"/>
        <end position="338"/>
    </location>
</feature>
<evidence type="ECO:0000256" key="11">
    <source>
        <dbReference type="ARBA" id="ARBA00023201"/>
    </source>
</evidence>
<evidence type="ECO:0000256" key="12">
    <source>
        <dbReference type="ARBA" id="ARBA00033708"/>
    </source>
</evidence>
<evidence type="ECO:0000256" key="2">
    <source>
        <dbReference type="ARBA" id="ARBA00006434"/>
    </source>
</evidence>
<comment type="function">
    <text evidence="14">Catalyzes the sodium-dependent uptake of extracellular L-proline.</text>
</comment>
<keyword evidence="6 14" id="KW-0769">Symport</keyword>
<keyword evidence="10 14" id="KW-0472">Membrane</keyword>
<dbReference type="CDD" id="cd11475">
    <property type="entry name" value="SLC5sbd_PutP"/>
    <property type="match status" value="1"/>
</dbReference>
<keyword evidence="16" id="KW-1185">Reference proteome</keyword>
<dbReference type="PANTHER" id="PTHR48086:SF3">
    <property type="entry name" value="SODIUM_PROLINE SYMPORTER"/>
    <property type="match status" value="1"/>
</dbReference>
<evidence type="ECO:0000313" key="15">
    <source>
        <dbReference type="EMBL" id="CEE02451.1"/>
    </source>
</evidence>
<keyword evidence="7 14" id="KW-1133">Transmembrane helix</keyword>
<feature type="transmembrane region" description="Helical" evidence="14">
    <location>
        <begin position="394"/>
        <end position="417"/>
    </location>
</feature>
<keyword evidence="14" id="KW-0029">Amino-acid transport</keyword>
<keyword evidence="5 14" id="KW-0812">Transmembrane</keyword>
<evidence type="ECO:0000256" key="13">
    <source>
        <dbReference type="RuleBase" id="RU362091"/>
    </source>
</evidence>
<dbReference type="GO" id="GO:0031402">
    <property type="term" value="F:sodium ion binding"/>
    <property type="evidence" value="ECO:0007669"/>
    <property type="project" value="UniProtKB-UniRule"/>
</dbReference>
<feature type="transmembrane region" description="Helical" evidence="14">
    <location>
        <begin position="424"/>
        <end position="443"/>
    </location>
</feature>
<organism evidence="15 16">
    <name type="scientific">Caldibacillus thermoamylovorans</name>
    <dbReference type="NCBI Taxonomy" id="35841"/>
    <lineage>
        <taxon>Bacteria</taxon>
        <taxon>Bacillati</taxon>
        <taxon>Bacillota</taxon>
        <taxon>Bacilli</taxon>
        <taxon>Bacillales</taxon>
        <taxon>Bacillaceae</taxon>
        <taxon>Caldibacillus</taxon>
    </lineage>
</organism>
<sequence>MNTILIIFILYCIGICTIGIYFSKSIQTKSDFLLGGKKIPGWVLAFSERATGESAWLLLGYTGFVFMTGLSGIWVAIGISIGIIFSWVFLAKRFMKETEKYDVLTLSDYLAVRFGQKANVIRWLASLLIVGLMIFYIGAQMAGAGKILFATFNLPIIVGVVLSCAVIIFTSFSGGFISVVWTDMIQSLMMIVTLVGLPIVAFTHIVANDISVTDSLLRAGDSFDAWFGGLSGFAIGVLFFNNFSWFFGFLGGQPQLSARFMALKNEKEANQGTIVATVWTILAYVGAFSIGIAGIALYNQGSFSDVETMMPTMVLELMPPWIAGIILAGVLAAINSTANSQIMVITSSITEDIVHKTLKLRLTEKQLILLSRISIIIIALVGMVIALVSDSLVYLVVSWAWAGIGCTLSPAILMTFFWKRYSSIGVIATIISGFVSTVLWISTPLESIITSRFTTFFIAAFFGIVFSLVFPDKNRIDKDADTEVVV</sequence>
<feature type="transmembrane region" description="Helical" evidence="14">
    <location>
        <begin position="64"/>
        <end position="90"/>
    </location>
</feature>
<feature type="transmembrane region" description="Helical" evidence="14">
    <location>
        <begin position="5"/>
        <end position="23"/>
    </location>
</feature>
<dbReference type="GO" id="GO:0005886">
    <property type="term" value="C:plasma membrane"/>
    <property type="evidence" value="ECO:0007669"/>
    <property type="project" value="UniProtKB-SubCell"/>
</dbReference>
<dbReference type="NCBIfam" id="TIGR00813">
    <property type="entry name" value="sss"/>
    <property type="match status" value="1"/>
</dbReference>
<evidence type="ECO:0000256" key="9">
    <source>
        <dbReference type="ARBA" id="ARBA00023065"/>
    </source>
</evidence>
<keyword evidence="9 14" id="KW-0406">Ion transport</keyword>
<accession>A0A090IWJ3</accession>
<keyword evidence="8 14" id="KW-0915">Sodium</keyword>
<evidence type="ECO:0000256" key="4">
    <source>
        <dbReference type="ARBA" id="ARBA00022475"/>
    </source>
</evidence>
<feature type="transmembrane region" description="Helical" evidence="14">
    <location>
        <begin position="156"/>
        <end position="181"/>
    </location>
</feature>
<evidence type="ECO:0000313" key="16">
    <source>
        <dbReference type="Proteomes" id="UP000040576"/>
    </source>
</evidence>
<evidence type="ECO:0000256" key="8">
    <source>
        <dbReference type="ARBA" id="ARBA00023053"/>
    </source>
</evidence>
<keyword evidence="4 14" id="KW-1003">Cell membrane</keyword>
<dbReference type="GO" id="GO:0005298">
    <property type="term" value="F:proline:sodium symporter activity"/>
    <property type="evidence" value="ECO:0007669"/>
    <property type="project" value="UniProtKB-UniRule"/>
</dbReference>
<dbReference type="Gene3D" id="1.20.1730.10">
    <property type="entry name" value="Sodium/glucose cotransporter"/>
    <property type="match status" value="1"/>
</dbReference>
<dbReference type="InterPro" id="IPR050277">
    <property type="entry name" value="Sodium:Solute_Symporter"/>
</dbReference>
<feature type="transmembrane region" description="Helical" evidence="14">
    <location>
        <begin position="273"/>
        <end position="298"/>
    </location>
</feature>
<dbReference type="Proteomes" id="UP000040576">
    <property type="component" value="Unassembled WGS sequence"/>
</dbReference>
<dbReference type="InterPro" id="IPR011851">
    <property type="entry name" value="Na/Pro_symporter"/>
</dbReference>
<reference evidence="15 16" key="1">
    <citation type="submission" date="2014-07" db="EMBL/GenBank/DDBJ databases">
        <authorList>
            <person name="Wibberg Daniel"/>
        </authorList>
    </citation>
    <scope>NUCLEOTIDE SEQUENCE [LARGE SCALE GENOMIC DNA]</scope>
</reference>
<evidence type="ECO:0000256" key="3">
    <source>
        <dbReference type="ARBA" id="ARBA00022448"/>
    </source>
</evidence>
<comment type="catalytic activity">
    <reaction evidence="12">
        <text>L-proline(in) + Na(+)(in) = L-proline(out) + Na(+)(out)</text>
        <dbReference type="Rhea" id="RHEA:28967"/>
        <dbReference type="ChEBI" id="CHEBI:29101"/>
        <dbReference type="ChEBI" id="CHEBI:60039"/>
    </reaction>
</comment>
<dbReference type="GO" id="GO:0015824">
    <property type="term" value="P:proline transport"/>
    <property type="evidence" value="ECO:0007669"/>
    <property type="project" value="UniProtKB-UniRule"/>
</dbReference>